<dbReference type="RefSeq" id="WP_245928656.1">
    <property type="nucleotide sequence ID" value="NZ_PYGA01000004.1"/>
</dbReference>
<name>A0A2P8DP65_9ACTN</name>
<accession>A0A2P8DP65</accession>
<keyword evidence="3" id="KW-1185">Reference proteome</keyword>
<dbReference type="AlphaFoldDB" id="A0A2P8DP65"/>
<gene>
    <name evidence="2" type="ORF">CLV63_104238</name>
</gene>
<evidence type="ECO:0000313" key="2">
    <source>
        <dbReference type="EMBL" id="PSK99014.1"/>
    </source>
</evidence>
<evidence type="ECO:0000313" key="3">
    <source>
        <dbReference type="Proteomes" id="UP000240542"/>
    </source>
</evidence>
<dbReference type="InterPro" id="IPR004919">
    <property type="entry name" value="GmrSD_N"/>
</dbReference>
<evidence type="ECO:0000259" key="1">
    <source>
        <dbReference type="Pfam" id="PF03235"/>
    </source>
</evidence>
<reference evidence="2 3" key="1">
    <citation type="submission" date="2018-03" db="EMBL/GenBank/DDBJ databases">
        <title>Genomic Encyclopedia of Archaeal and Bacterial Type Strains, Phase II (KMG-II): from individual species to whole genera.</title>
        <authorList>
            <person name="Goeker M."/>
        </authorList>
    </citation>
    <scope>NUCLEOTIDE SEQUENCE [LARGE SCALE GENOMIC DNA]</scope>
    <source>
        <strain evidence="2 3">DSM 45312</strain>
    </source>
</reference>
<dbReference type="PANTHER" id="PTHR37292:SF2">
    <property type="entry name" value="DUF262 DOMAIN-CONTAINING PROTEIN"/>
    <property type="match status" value="1"/>
</dbReference>
<protein>
    <submittedName>
        <fullName evidence="2">Uncharacterized protein DUF262</fullName>
    </submittedName>
</protein>
<dbReference type="PANTHER" id="PTHR37292">
    <property type="entry name" value="VNG6097C"/>
    <property type="match status" value="1"/>
</dbReference>
<organism evidence="2 3">
    <name type="scientific">Murinocardiopsis flavida</name>
    <dbReference type="NCBI Taxonomy" id="645275"/>
    <lineage>
        <taxon>Bacteria</taxon>
        <taxon>Bacillati</taxon>
        <taxon>Actinomycetota</taxon>
        <taxon>Actinomycetes</taxon>
        <taxon>Streptosporangiales</taxon>
        <taxon>Nocardiopsidaceae</taxon>
        <taxon>Murinocardiopsis</taxon>
    </lineage>
</organism>
<comment type="caution">
    <text evidence="2">The sequence shown here is derived from an EMBL/GenBank/DDBJ whole genome shotgun (WGS) entry which is preliminary data.</text>
</comment>
<dbReference type="Proteomes" id="UP000240542">
    <property type="component" value="Unassembled WGS sequence"/>
</dbReference>
<dbReference type="Pfam" id="PF03235">
    <property type="entry name" value="GmrSD_N"/>
    <property type="match status" value="1"/>
</dbReference>
<sequence>MAKVTRPKIVDTRPSELVDWARDGRIRLPSFQRSYQWESSDVRRLFDSLLRGYPIGNLLVWERPASAEDVTIGHLTVTAADTHSAYWVVDGQQRITSLVGALTATGDTVDPRFRVYYDLDSGDFATLPRRRKPSPDWFPVPLTLDTARANAWIRERPHLTGEQIAQADELIAAVRDYRIPMYIVSGDDERALREIFDRMNTYGKALKSADVFRALHASSDAREPGDLTSLSAEVEAHGFGRFTDQLLMQSILAIRGPVLDRDFRKEFADAEDLKHALSSTRDALGHVVDFLRDEAGIPHIKLLPYALFVPVLARFVAAFGPPRGRSERLLRRWIWRGSVLGVAPQGNTVGLRKNAQAVRDDPTASAERLIGLLPAGAAATWVPDLSHTRINSALGKVNILGLLSRAPRPLPSAGTLMRTEAEERPIDISAVLELDAPPPLLAPVFDLAWPEGENIANRLVAPGAKAAQVHAALLDGEVDDRFLTGQCLDAACLKFLRSGDSHGFLAHRGELARSVIAAHVQEYALFGFRDGPTLSTMFEDTPLPVDSDRGDRA</sequence>
<proteinExistence type="predicted"/>
<feature type="domain" description="GmrSD restriction endonucleases N-terminal" evidence="1">
    <location>
        <begin position="18"/>
        <end position="216"/>
    </location>
</feature>
<dbReference type="EMBL" id="PYGA01000004">
    <property type="protein sequence ID" value="PSK99014.1"/>
    <property type="molecule type" value="Genomic_DNA"/>
</dbReference>